<feature type="compositionally biased region" description="Basic and acidic residues" evidence="1">
    <location>
        <begin position="35"/>
        <end position="57"/>
    </location>
</feature>
<keyword evidence="3" id="KW-1185">Reference proteome</keyword>
<gene>
    <name evidence="2" type="ORF">ATZ36_06280</name>
</gene>
<accession>A0A1E5IHX0</accession>
<evidence type="ECO:0000313" key="3">
    <source>
        <dbReference type="Proteomes" id="UP000095237"/>
    </source>
</evidence>
<proteinExistence type="predicted"/>
<evidence type="ECO:0000313" key="2">
    <source>
        <dbReference type="EMBL" id="OEG70087.1"/>
    </source>
</evidence>
<name>A0A1E5IHX0_ENDTX</name>
<feature type="region of interest" description="Disordered" evidence="1">
    <location>
        <begin position="24"/>
        <end position="58"/>
    </location>
</feature>
<dbReference type="AlphaFoldDB" id="A0A1E5IHX0"/>
<sequence length="235" mass="26078">MKKTISLILGMFLLLTGCGKSSKLIRPTDSAETQETTRKEVKTQSDESTEKKEETIEQKPATNSWITKELIAIAIGTAIGAYALYKFMDWVQNVNYEIPKKKVEGDNIQGIDSTPNSPSSQIPQQTVDEFNQHIADAEPEELQIEEDPFVQNHPSPSTTQEGEGDFTDTEEHVLISEGNGMNYDEWNEGWPTNFHSKNIEAQAGKPTRYVAANGRVYKAGKDPISLGKKALNTGN</sequence>
<evidence type="ECO:0000256" key="1">
    <source>
        <dbReference type="SAM" id="MobiDB-lite"/>
    </source>
</evidence>
<protein>
    <recommendedName>
        <fullName evidence="4">Lipoprotein</fullName>
    </recommendedName>
</protein>
<dbReference type="EMBL" id="LNVX01000477">
    <property type="protein sequence ID" value="OEG70087.1"/>
    <property type="molecule type" value="Genomic_DNA"/>
</dbReference>
<dbReference type="Proteomes" id="UP000095237">
    <property type="component" value="Unassembled WGS sequence"/>
</dbReference>
<comment type="caution">
    <text evidence="2">The sequence shown here is derived from an EMBL/GenBank/DDBJ whole genome shotgun (WGS) entry which is preliminary data.</text>
</comment>
<organism evidence="2 3">
    <name type="scientific">Endomicrobium trichonymphae</name>
    <dbReference type="NCBI Taxonomy" id="1408204"/>
    <lineage>
        <taxon>Bacteria</taxon>
        <taxon>Pseudomonadati</taxon>
        <taxon>Elusimicrobiota</taxon>
        <taxon>Endomicrobiia</taxon>
        <taxon>Endomicrobiales</taxon>
        <taxon>Endomicrobiaceae</taxon>
        <taxon>Candidatus Endomicrobiellum</taxon>
    </lineage>
</organism>
<evidence type="ECO:0008006" key="4">
    <source>
        <dbReference type="Google" id="ProtNLM"/>
    </source>
</evidence>
<reference evidence="2 3" key="1">
    <citation type="submission" date="2015-11" db="EMBL/GenBank/DDBJ databases">
        <title>Evidence for parallel genomic evolution in an endosymbiosis of termite gut flagellates.</title>
        <authorList>
            <person name="Zheng H."/>
        </authorList>
    </citation>
    <scope>NUCLEOTIDE SEQUENCE [LARGE SCALE GENOMIC DNA]</scope>
    <source>
        <strain evidence="2 3">CET450</strain>
    </source>
</reference>
<dbReference type="PROSITE" id="PS51257">
    <property type="entry name" value="PROKAR_LIPOPROTEIN"/>
    <property type="match status" value="1"/>
</dbReference>